<evidence type="ECO:0000256" key="6">
    <source>
        <dbReference type="RuleBase" id="RU363108"/>
    </source>
</evidence>
<keyword evidence="5 6" id="KW-0472">Membrane</keyword>
<feature type="transmembrane region" description="Helical" evidence="6">
    <location>
        <begin position="213"/>
        <end position="237"/>
    </location>
</feature>
<feature type="transmembrane region" description="Helical" evidence="6">
    <location>
        <begin position="114"/>
        <end position="134"/>
    </location>
</feature>
<comment type="function">
    <text evidence="6">Gustatory receptor which mediates acceptance or avoidance behavior, depending on its substrates.</text>
</comment>
<dbReference type="InterPro" id="IPR013604">
    <property type="entry name" value="7TM_chemorcpt"/>
</dbReference>
<evidence type="ECO:0000256" key="5">
    <source>
        <dbReference type="ARBA" id="ARBA00023136"/>
    </source>
</evidence>
<name>A0ABQ8S0R5_PERAM</name>
<proteinExistence type="inferred from homology"/>
<dbReference type="InterPro" id="IPR052709">
    <property type="entry name" value="Transposase-MT_Hybrid"/>
</dbReference>
<keyword evidence="8" id="KW-1185">Reference proteome</keyword>
<evidence type="ECO:0000256" key="2">
    <source>
        <dbReference type="ARBA" id="ARBA00022475"/>
    </source>
</evidence>
<feature type="transmembrane region" description="Helical" evidence="6">
    <location>
        <begin position="173"/>
        <end position="193"/>
    </location>
</feature>
<dbReference type="Proteomes" id="UP001148838">
    <property type="component" value="Unassembled WGS sequence"/>
</dbReference>
<organism evidence="7 8">
    <name type="scientific">Periplaneta americana</name>
    <name type="common">American cockroach</name>
    <name type="synonym">Blatta americana</name>
    <dbReference type="NCBI Taxonomy" id="6978"/>
    <lineage>
        <taxon>Eukaryota</taxon>
        <taxon>Metazoa</taxon>
        <taxon>Ecdysozoa</taxon>
        <taxon>Arthropoda</taxon>
        <taxon>Hexapoda</taxon>
        <taxon>Insecta</taxon>
        <taxon>Pterygota</taxon>
        <taxon>Neoptera</taxon>
        <taxon>Polyneoptera</taxon>
        <taxon>Dictyoptera</taxon>
        <taxon>Blattodea</taxon>
        <taxon>Blattoidea</taxon>
        <taxon>Blattidae</taxon>
        <taxon>Blattinae</taxon>
        <taxon>Periplaneta</taxon>
    </lineage>
</organism>
<comment type="similarity">
    <text evidence="6">Belongs to the insect chemoreceptor superfamily. Gustatory receptor (GR) family.</text>
</comment>
<feature type="transmembrane region" description="Helical" evidence="6">
    <location>
        <begin position="302"/>
        <end position="320"/>
    </location>
</feature>
<comment type="caution">
    <text evidence="6">Lacks conserved residue(s) required for the propagation of feature annotation.</text>
</comment>
<keyword evidence="4 6" id="KW-1133">Transmembrane helix</keyword>
<keyword evidence="6" id="KW-0807">Transducer</keyword>
<gene>
    <name evidence="7" type="ORF">ANN_25220</name>
</gene>
<keyword evidence="2 6" id="KW-1003">Cell membrane</keyword>
<sequence length="570" mass="64689">MVGLCEGGNEPSGSLKAICRLSEMSGNFESQMPRHPDNMNNNGSAINFLHFNHAFKKVNSFFGNVDPKTPVQFYKYHLYDLLKPLWLELRVLGVLPLEKTTEHGSTVFRRTCAAMLYSVTFYVVVGIYIVYIGMVKVKELQALKPNQFDEVVHFFQITHNVMPLKEGSKNVKVMAVLVPVLSIVAIIADWSMMPEFKVWEICGYSYTTTLVHLHVVLWYCTCCSVAACGRHLVHLLYQGTQNGRHVSNYCSLWQDLSRLSRKIGESFCYIYGLIIIIWFSTMTLSLYGGLTGILDHGCGLREFGLIVNATFCTFILFLICDAGEKLSDEVNSISTLSLKRTLGYPFKQFPSTTYFSQDILTGPTCSKYSHCNVMNTNYSGTVGPEIPRKPEISECSSEQRRQTREQRSWIKIEVTRGRSAQECFQALHEACADRALSYRTVARWVKAFWENRDAVQDNLRTGRPRLEDNTVQLLASLLDADRRWTAHELAADVTKLCSTFCKTFWVTAKLQGVGYPMKFPKFNNGIAMQSHRPCWTGTKGKMTTFLDESSLWTKPGLAHTNQPNLKRQSN</sequence>
<dbReference type="PANTHER" id="PTHR46060:SF1">
    <property type="entry name" value="MARINER MOS1 TRANSPOSASE-LIKE PROTEIN"/>
    <property type="match status" value="1"/>
</dbReference>
<keyword evidence="3 6" id="KW-0812">Transmembrane</keyword>
<feature type="transmembrane region" description="Helical" evidence="6">
    <location>
        <begin position="268"/>
        <end position="290"/>
    </location>
</feature>
<evidence type="ECO:0000256" key="1">
    <source>
        <dbReference type="ARBA" id="ARBA00004651"/>
    </source>
</evidence>
<keyword evidence="6" id="KW-0675">Receptor</keyword>
<dbReference type="PANTHER" id="PTHR46060">
    <property type="entry name" value="MARINER MOS1 TRANSPOSASE-LIKE PROTEIN"/>
    <property type="match status" value="1"/>
</dbReference>
<reference evidence="7 8" key="1">
    <citation type="journal article" date="2022" name="Allergy">
        <title>Genome assembly and annotation of Periplaneta americana reveal a comprehensive cockroach allergen profile.</title>
        <authorList>
            <person name="Wang L."/>
            <person name="Xiong Q."/>
            <person name="Saelim N."/>
            <person name="Wang L."/>
            <person name="Nong W."/>
            <person name="Wan A.T."/>
            <person name="Shi M."/>
            <person name="Liu X."/>
            <person name="Cao Q."/>
            <person name="Hui J.H.L."/>
            <person name="Sookrung N."/>
            <person name="Leung T.F."/>
            <person name="Tungtrongchitr A."/>
            <person name="Tsui S.K.W."/>
        </authorList>
    </citation>
    <scope>NUCLEOTIDE SEQUENCE [LARGE SCALE GENOMIC DNA]</scope>
    <source>
        <strain evidence="7">PWHHKU_190912</strain>
    </source>
</reference>
<evidence type="ECO:0000256" key="4">
    <source>
        <dbReference type="ARBA" id="ARBA00022989"/>
    </source>
</evidence>
<evidence type="ECO:0000313" key="7">
    <source>
        <dbReference type="EMBL" id="KAJ4427572.1"/>
    </source>
</evidence>
<accession>A0ABQ8S0R5</accession>
<comment type="caution">
    <text evidence="7">The sequence shown here is derived from an EMBL/GenBank/DDBJ whole genome shotgun (WGS) entry which is preliminary data.</text>
</comment>
<dbReference type="EMBL" id="JAJSOF020000038">
    <property type="protein sequence ID" value="KAJ4427572.1"/>
    <property type="molecule type" value="Genomic_DNA"/>
</dbReference>
<comment type="subcellular location">
    <subcellularLocation>
        <location evidence="1 6">Cell membrane</location>
        <topology evidence="1 6">Multi-pass membrane protein</topology>
    </subcellularLocation>
</comment>
<protein>
    <recommendedName>
        <fullName evidence="6">Gustatory receptor</fullName>
    </recommendedName>
</protein>
<evidence type="ECO:0000313" key="8">
    <source>
        <dbReference type="Proteomes" id="UP001148838"/>
    </source>
</evidence>
<dbReference type="Pfam" id="PF08395">
    <property type="entry name" value="7tm_7"/>
    <property type="match status" value="1"/>
</dbReference>
<evidence type="ECO:0000256" key="3">
    <source>
        <dbReference type="ARBA" id="ARBA00022692"/>
    </source>
</evidence>